<feature type="region of interest" description="Disordered" evidence="1">
    <location>
        <begin position="101"/>
        <end position="148"/>
    </location>
</feature>
<feature type="compositionally biased region" description="Polar residues" evidence="1">
    <location>
        <begin position="103"/>
        <end position="112"/>
    </location>
</feature>
<feature type="compositionally biased region" description="Low complexity" evidence="1">
    <location>
        <begin position="113"/>
        <end position="128"/>
    </location>
</feature>
<comment type="caution">
    <text evidence="2">The sequence shown here is derived from an EMBL/GenBank/DDBJ whole genome shotgun (WGS) entry which is preliminary data.</text>
</comment>
<dbReference type="Proteomes" id="UP001142393">
    <property type="component" value="Unassembled WGS sequence"/>
</dbReference>
<organism evidence="2 3">
    <name type="scientific">Lentinula detonsa</name>
    <dbReference type="NCBI Taxonomy" id="2804962"/>
    <lineage>
        <taxon>Eukaryota</taxon>
        <taxon>Fungi</taxon>
        <taxon>Dikarya</taxon>
        <taxon>Basidiomycota</taxon>
        <taxon>Agaricomycotina</taxon>
        <taxon>Agaricomycetes</taxon>
        <taxon>Agaricomycetidae</taxon>
        <taxon>Agaricales</taxon>
        <taxon>Marasmiineae</taxon>
        <taxon>Omphalotaceae</taxon>
        <taxon>Lentinula</taxon>
    </lineage>
</organism>
<keyword evidence="3" id="KW-1185">Reference proteome</keyword>
<name>A0A9W8U202_9AGAR</name>
<reference evidence="2 3" key="1">
    <citation type="journal article" date="2023" name="Proc. Natl. Acad. Sci. U.S.A.">
        <title>A global phylogenomic analysis of the shiitake genus Lentinula.</title>
        <authorList>
            <person name="Sierra-Patev S."/>
            <person name="Min B."/>
            <person name="Naranjo-Ortiz M."/>
            <person name="Looney B."/>
            <person name="Konkel Z."/>
            <person name="Slot J.C."/>
            <person name="Sakamoto Y."/>
            <person name="Steenwyk J.L."/>
            <person name="Rokas A."/>
            <person name="Carro J."/>
            <person name="Camarero S."/>
            <person name="Ferreira P."/>
            <person name="Molpeceres G."/>
            <person name="Ruiz-Duenas F.J."/>
            <person name="Serrano A."/>
            <person name="Henrissat B."/>
            <person name="Drula E."/>
            <person name="Hughes K.W."/>
            <person name="Mata J.L."/>
            <person name="Ishikawa N.K."/>
            <person name="Vargas-Isla R."/>
            <person name="Ushijima S."/>
            <person name="Smith C.A."/>
            <person name="Donoghue J."/>
            <person name="Ahrendt S."/>
            <person name="Andreopoulos W."/>
            <person name="He G."/>
            <person name="LaButti K."/>
            <person name="Lipzen A."/>
            <person name="Ng V."/>
            <person name="Riley R."/>
            <person name="Sandor L."/>
            <person name="Barry K."/>
            <person name="Martinez A.T."/>
            <person name="Xiao Y."/>
            <person name="Gibbons J.G."/>
            <person name="Terashima K."/>
            <person name="Grigoriev I.V."/>
            <person name="Hibbett D."/>
        </authorList>
    </citation>
    <scope>NUCLEOTIDE SEQUENCE [LARGE SCALE GENOMIC DNA]</scope>
    <source>
        <strain evidence="2 3">TFB7810</strain>
    </source>
</reference>
<dbReference type="AlphaFoldDB" id="A0A9W8U202"/>
<feature type="compositionally biased region" description="Acidic residues" evidence="1">
    <location>
        <begin position="138"/>
        <end position="147"/>
    </location>
</feature>
<gene>
    <name evidence="2" type="ORF">DFH05DRAFT_657796</name>
</gene>
<dbReference type="EMBL" id="JANVFU010000002">
    <property type="protein sequence ID" value="KAJ3749218.1"/>
    <property type="molecule type" value="Genomic_DNA"/>
</dbReference>
<evidence type="ECO:0000313" key="3">
    <source>
        <dbReference type="Proteomes" id="UP001142393"/>
    </source>
</evidence>
<protein>
    <submittedName>
        <fullName evidence="2">Uncharacterized protein</fullName>
    </submittedName>
</protein>
<evidence type="ECO:0000313" key="2">
    <source>
        <dbReference type="EMBL" id="KAJ3749218.1"/>
    </source>
</evidence>
<evidence type="ECO:0000256" key="1">
    <source>
        <dbReference type="SAM" id="MobiDB-lite"/>
    </source>
</evidence>
<sequence>MRTVFAQFLANRYQEIKAEHPGKGRRYWHLRALYEFLASNPATPRDSELIASPPESVMNTLTEDDDPCDVILSDVIGGIILRTDFTDDEAWKLFTDKLEGTENENSGVGQNTADMGSSSAEASASMEATHADVHDGDDSSDDSEDEAEQKLIKTINPIQSEERAMFQNISNLRALRLFNDVDIRPAPSVPDGSKRISPPNPLVDIAGWQEIYTGVTLWIYDTQSNTDHSARLVSAEGDIYGTATGDSWRAQVSHIPHLQLDMTYENMKINFGGMDRWDYSERKRNLAEAILEP</sequence>
<proteinExistence type="predicted"/>
<accession>A0A9W8U202</accession>